<dbReference type="EMBL" id="JAZGJQ010000007">
    <property type="protein sequence ID" value="MEE6147668.1"/>
    <property type="molecule type" value="Genomic_DNA"/>
</dbReference>
<evidence type="ECO:0000313" key="3">
    <source>
        <dbReference type="Proteomes" id="UP001332931"/>
    </source>
</evidence>
<dbReference type="RefSeq" id="WP_330958437.1">
    <property type="nucleotide sequence ID" value="NZ_JAZGJQ010000007.1"/>
</dbReference>
<proteinExistence type="predicted"/>
<keyword evidence="3" id="KW-1185">Reference proteome</keyword>
<sequence length="327" mass="34613">MDRRPELLDFTFASADGASTLHGRAAWPAGMGPAADAGTPASALPRPRGVVQVVHGMAEHVERYDELALWLAERGWLVCAHDQIGHGRSADPSRWGSIPSRGGKEALLEDVDRLRAATAARIAPNTPYFLLGHSFGSFVVRAYAARRGAGLAGVVVSGTGYVPPVASAAGRALALAVCRLRGDECRSELLHSMADGAYAKAVEGAESGFEWLSYDKGNVASYIADPACGFMFSAGGYATLCDLTLETCGQACADRVPKSLPLLFVSGADDPVGGCGKGVAKACQLARRAGSTDVSLRLYPGMRHEILKEDGRRLVYHELLDWLEARS</sequence>
<dbReference type="PANTHER" id="PTHR11614">
    <property type="entry name" value="PHOSPHOLIPASE-RELATED"/>
    <property type="match status" value="1"/>
</dbReference>
<keyword evidence="2" id="KW-0378">Hydrolase</keyword>
<evidence type="ECO:0000313" key="2">
    <source>
        <dbReference type="EMBL" id="MEE6147668.1"/>
    </source>
</evidence>
<evidence type="ECO:0000259" key="1">
    <source>
        <dbReference type="Pfam" id="PF12146"/>
    </source>
</evidence>
<dbReference type="SUPFAM" id="SSF53474">
    <property type="entry name" value="alpha/beta-Hydrolases"/>
    <property type="match status" value="1"/>
</dbReference>
<dbReference type="Gene3D" id="3.40.50.1820">
    <property type="entry name" value="alpha/beta hydrolase"/>
    <property type="match status" value="1"/>
</dbReference>
<dbReference type="Pfam" id="PF12146">
    <property type="entry name" value="Hydrolase_4"/>
    <property type="match status" value="1"/>
</dbReference>
<dbReference type="InterPro" id="IPR022742">
    <property type="entry name" value="Hydrolase_4"/>
</dbReference>
<name>A0ABU7RAQ2_9ACTN</name>
<dbReference type="GO" id="GO:0016787">
    <property type="term" value="F:hydrolase activity"/>
    <property type="evidence" value="ECO:0007669"/>
    <property type="project" value="UniProtKB-KW"/>
</dbReference>
<dbReference type="InterPro" id="IPR029058">
    <property type="entry name" value="AB_hydrolase_fold"/>
</dbReference>
<accession>A0ABU7RAQ2</accession>
<dbReference type="InterPro" id="IPR051044">
    <property type="entry name" value="MAG_DAG_Lipase"/>
</dbReference>
<organism evidence="2 3">
    <name type="scientific">Olsenella absiana</name>
    <dbReference type="NCBI Taxonomy" id="3115222"/>
    <lineage>
        <taxon>Bacteria</taxon>
        <taxon>Bacillati</taxon>
        <taxon>Actinomycetota</taxon>
        <taxon>Coriobacteriia</taxon>
        <taxon>Coriobacteriales</taxon>
        <taxon>Atopobiaceae</taxon>
        <taxon>Olsenella</taxon>
    </lineage>
</organism>
<feature type="domain" description="Serine aminopeptidase S33" evidence="1">
    <location>
        <begin position="46"/>
        <end position="310"/>
    </location>
</feature>
<reference evidence="2 3" key="1">
    <citation type="submission" date="2024-01" db="EMBL/GenBank/DDBJ databases">
        <title>Description of Olsenella sp. nov., isolated from pig feces.</title>
        <authorList>
            <person name="Chang Y.-H."/>
        </authorList>
    </citation>
    <scope>NUCLEOTIDE SEQUENCE [LARGE SCALE GENOMIC DNA]</scope>
    <source>
        <strain evidence="2 3">YH-ols2223</strain>
    </source>
</reference>
<comment type="caution">
    <text evidence="2">The sequence shown here is derived from an EMBL/GenBank/DDBJ whole genome shotgun (WGS) entry which is preliminary data.</text>
</comment>
<protein>
    <submittedName>
        <fullName evidence="2">Alpha/beta fold hydrolase</fullName>
    </submittedName>
</protein>
<gene>
    <name evidence="2" type="ORF">VXJ25_06705</name>
</gene>
<dbReference type="Proteomes" id="UP001332931">
    <property type="component" value="Unassembled WGS sequence"/>
</dbReference>